<dbReference type="Gene3D" id="3.40.50.620">
    <property type="entry name" value="HUPs"/>
    <property type="match status" value="1"/>
</dbReference>
<sequence>MTTRTASRSIESGWIKPSTILFATESPTHERAFAYALASAREYSAKLILFHAFDTLAVAASDTSGIRYYNPEAAMKNEEKHLQPLLDRARGAGVSAELAVRPGLAAPQILVYAREHAVDRIVMATRAPGRLGKLFIGSVAEEVLRSAPVPVVTIGPEMIDPQIHSGARSNPLRHILCAISLHSPAMLVAELATRIAADHGAELTLLHVMPTREEARLDPGYSATTLEARMRSLLSPPAQRQLRIESISTTGDTAEEIVYQSNLRQSDLLVFGAHEASTLSTLVRQGVINRVLGQALCPVMTLADSIAMRSDEKEIVANNEAYLAGIF</sequence>
<comment type="similarity">
    <text evidence="1">Belongs to the universal stress protein A family.</text>
</comment>
<dbReference type="CDD" id="cd00293">
    <property type="entry name" value="USP-like"/>
    <property type="match status" value="2"/>
</dbReference>
<evidence type="ECO:0000313" key="3">
    <source>
        <dbReference type="EMBL" id="CBI08656.1"/>
    </source>
</evidence>
<feature type="domain" description="UspA" evidence="2">
    <location>
        <begin position="173"/>
        <end position="300"/>
    </location>
</feature>
<protein>
    <recommendedName>
        <fullName evidence="2">UspA domain-containing protein</fullName>
    </recommendedName>
</protein>
<dbReference type="PRINTS" id="PR01438">
    <property type="entry name" value="UNVRSLSTRESS"/>
</dbReference>
<accession>E6QN35</accession>
<dbReference type="PANTHER" id="PTHR46268">
    <property type="entry name" value="STRESS RESPONSE PROTEIN NHAX"/>
    <property type="match status" value="1"/>
</dbReference>
<name>E6QN35_9ZZZZ</name>
<proteinExistence type="inferred from homology"/>
<dbReference type="InterPro" id="IPR006016">
    <property type="entry name" value="UspA"/>
</dbReference>
<dbReference type="Gene3D" id="3.40.50.12370">
    <property type="match status" value="1"/>
</dbReference>
<dbReference type="InterPro" id="IPR006015">
    <property type="entry name" value="Universal_stress_UspA"/>
</dbReference>
<evidence type="ECO:0000259" key="2">
    <source>
        <dbReference type="Pfam" id="PF00582"/>
    </source>
</evidence>
<gene>
    <name evidence="3" type="ORF">CARN6_2142</name>
</gene>
<feature type="domain" description="UspA" evidence="2">
    <location>
        <begin position="19"/>
        <end position="153"/>
    </location>
</feature>
<dbReference type="Pfam" id="PF00582">
    <property type="entry name" value="Usp"/>
    <property type="match status" value="2"/>
</dbReference>
<reference evidence="3" key="1">
    <citation type="submission" date="2009-10" db="EMBL/GenBank/DDBJ databases">
        <title>Diversity of trophic interactions inside an arsenic-rich microbial ecosystem.</title>
        <authorList>
            <person name="Bertin P.N."/>
            <person name="Heinrich-Salmeron A."/>
            <person name="Pelletier E."/>
            <person name="Goulhen-Chollet F."/>
            <person name="Arsene-Ploetze F."/>
            <person name="Gallien S."/>
            <person name="Calteau A."/>
            <person name="Vallenet D."/>
            <person name="Casiot C."/>
            <person name="Chane-Woon-Ming B."/>
            <person name="Giloteaux L."/>
            <person name="Barakat M."/>
            <person name="Bonnefoy V."/>
            <person name="Bruneel O."/>
            <person name="Chandler M."/>
            <person name="Cleiss J."/>
            <person name="Duran R."/>
            <person name="Elbaz-Poulichet F."/>
            <person name="Fonknechten N."/>
            <person name="Lauga B."/>
            <person name="Mornico D."/>
            <person name="Ortet P."/>
            <person name="Schaeffer C."/>
            <person name="Siguier P."/>
            <person name="Alexander Thil Smith A."/>
            <person name="Van Dorsselaer A."/>
            <person name="Weissenbach J."/>
            <person name="Medigue C."/>
            <person name="Le Paslier D."/>
        </authorList>
    </citation>
    <scope>NUCLEOTIDE SEQUENCE</scope>
</reference>
<comment type="caution">
    <text evidence="3">The sequence shown here is derived from an EMBL/GenBank/DDBJ whole genome shotgun (WGS) entry which is preliminary data.</text>
</comment>
<dbReference type="PANTHER" id="PTHR46268:SF6">
    <property type="entry name" value="UNIVERSAL STRESS PROTEIN UP12"/>
    <property type="match status" value="1"/>
</dbReference>
<dbReference type="AlphaFoldDB" id="E6QN35"/>
<organism evidence="3">
    <name type="scientific">mine drainage metagenome</name>
    <dbReference type="NCBI Taxonomy" id="410659"/>
    <lineage>
        <taxon>unclassified sequences</taxon>
        <taxon>metagenomes</taxon>
        <taxon>ecological metagenomes</taxon>
    </lineage>
</organism>
<dbReference type="SUPFAM" id="SSF52402">
    <property type="entry name" value="Adenine nucleotide alpha hydrolases-like"/>
    <property type="match status" value="2"/>
</dbReference>
<dbReference type="EMBL" id="CABQ01000246">
    <property type="protein sequence ID" value="CBI08656.1"/>
    <property type="molecule type" value="Genomic_DNA"/>
</dbReference>
<dbReference type="InterPro" id="IPR014729">
    <property type="entry name" value="Rossmann-like_a/b/a_fold"/>
</dbReference>
<evidence type="ECO:0000256" key="1">
    <source>
        <dbReference type="ARBA" id="ARBA00008791"/>
    </source>
</evidence>